<keyword evidence="11" id="KW-1185">Reference proteome</keyword>
<accession>A0ABV5BUG3</accession>
<evidence type="ECO:0000256" key="2">
    <source>
        <dbReference type="ARBA" id="ARBA00009539"/>
    </source>
</evidence>
<gene>
    <name evidence="10" type="ORF">ACE5LO_00790</name>
</gene>
<dbReference type="EMBL" id="JBHIRY010000001">
    <property type="protein sequence ID" value="MFB5758919.1"/>
    <property type="molecule type" value="Genomic_DNA"/>
</dbReference>
<reference evidence="10 11" key="1">
    <citation type="submission" date="2024-09" db="EMBL/GenBank/DDBJ databases">
        <title>Paenibacillus zeirhizospherea sp. nov., isolated from surface of the maize (Zea mays) roots in a horticulture field, Hungary.</title>
        <authorList>
            <person name="Marton D."/>
            <person name="Farkas M."/>
            <person name="Bedics A."/>
            <person name="Toth E."/>
            <person name="Tancsics A."/>
            <person name="Boka K."/>
            <person name="Marati G."/>
            <person name="Kriszt B."/>
            <person name="Cserhati M."/>
        </authorList>
    </citation>
    <scope>NUCLEOTIDE SEQUENCE [LARGE SCALE GENOMIC DNA]</scope>
    <source>
        <strain evidence="10 11">JCM 18446</strain>
    </source>
</reference>
<evidence type="ECO:0000313" key="11">
    <source>
        <dbReference type="Proteomes" id="UP001580430"/>
    </source>
</evidence>
<comment type="function">
    <text evidence="7">Key enzyme in folate metabolism. Catalyzes an essential reaction for de novo glycine and purine synthesis, and for DNA precursor synthesis.</text>
</comment>
<dbReference type="PIRSF" id="PIRSF000194">
    <property type="entry name" value="DHFR"/>
    <property type="match status" value="1"/>
</dbReference>
<dbReference type="InterPro" id="IPR001796">
    <property type="entry name" value="DHFR_dom"/>
</dbReference>
<dbReference type="CDD" id="cd00209">
    <property type="entry name" value="DHFR"/>
    <property type="match status" value="1"/>
</dbReference>
<dbReference type="InterPro" id="IPR017925">
    <property type="entry name" value="DHFR_CS"/>
</dbReference>
<dbReference type="Gene3D" id="3.40.430.10">
    <property type="entry name" value="Dihydrofolate Reductase, subunit A"/>
    <property type="match status" value="1"/>
</dbReference>
<evidence type="ECO:0000256" key="8">
    <source>
        <dbReference type="RuleBase" id="RU004474"/>
    </source>
</evidence>
<evidence type="ECO:0000256" key="4">
    <source>
        <dbReference type="ARBA" id="ARBA00022563"/>
    </source>
</evidence>
<dbReference type="InterPro" id="IPR012259">
    <property type="entry name" value="DHFR"/>
</dbReference>
<evidence type="ECO:0000256" key="7">
    <source>
        <dbReference type="PIRNR" id="PIRNR000194"/>
    </source>
</evidence>
<evidence type="ECO:0000256" key="1">
    <source>
        <dbReference type="ARBA" id="ARBA00004903"/>
    </source>
</evidence>
<evidence type="ECO:0000256" key="5">
    <source>
        <dbReference type="ARBA" id="ARBA00022857"/>
    </source>
</evidence>
<dbReference type="PRINTS" id="PR00070">
    <property type="entry name" value="DHFR"/>
</dbReference>
<dbReference type="GO" id="GO:0004146">
    <property type="term" value="F:dihydrofolate reductase activity"/>
    <property type="evidence" value="ECO:0007669"/>
    <property type="project" value="UniProtKB-EC"/>
</dbReference>
<organism evidence="10 11">
    <name type="scientific">Paenibacillus medicaginis</name>
    <dbReference type="NCBI Taxonomy" id="1470560"/>
    <lineage>
        <taxon>Bacteria</taxon>
        <taxon>Bacillati</taxon>
        <taxon>Bacillota</taxon>
        <taxon>Bacilli</taxon>
        <taxon>Bacillales</taxon>
        <taxon>Paenibacillaceae</taxon>
        <taxon>Paenibacillus</taxon>
    </lineage>
</organism>
<keyword evidence="4 7" id="KW-0554">One-carbon metabolism</keyword>
<dbReference type="PROSITE" id="PS00075">
    <property type="entry name" value="DHFR_1"/>
    <property type="match status" value="1"/>
</dbReference>
<evidence type="ECO:0000313" key="10">
    <source>
        <dbReference type="EMBL" id="MFB5758919.1"/>
    </source>
</evidence>
<dbReference type="RefSeq" id="WP_375518172.1">
    <property type="nucleotide sequence ID" value="NZ_JBHIRY010000001.1"/>
</dbReference>
<protein>
    <recommendedName>
        <fullName evidence="3 7">Dihydrofolate reductase</fullName>
        <ecNumber evidence="3 7">1.5.1.3</ecNumber>
    </recommendedName>
</protein>
<dbReference type="PROSITE" id="PS51330">
    <property type="entry name" value="DHFR_2"/>
    <property type="match status" value="1"/>
</dbReference>
<comment type="similarity">
    <text evidence="2 7 8">Belongs to the dihydrofolate reductase family.</text>
</comment>
<proteinExistence type="inferred from homology"/>
<dbReference type="Pfam" id="PF00186">
    <property type="entry name" value="DHFR_1"/>
    <property type="match status" value="1"/>
</dbReference>
<evidence type="ECO:0000256" key="6">
    <source>
        <dbReference type="ARBA" id="ARBA00023002"/>
    </source>
</evidence>
<name>A0ABV5BUG3_9BACL</name>
<dbReference type="Proteomes" id="UP001580430">
    <property type="component" value="Unassembled WGS sequence"/>
</dbReference>
<dbReference type="InterPro" id="IPR024072">
    <property type="entry name" value="DHFR-like_dom_sf"/>
</dbReference>
<feature type="domain" description="DHFR" evidence="9">
    <location>
        <begin position="3"/>
        <end position="159"/>
    </location>
</feature>
<keyword evidence="5 7" id="KW-0521">NADP</keyword>
<dbReference type="PANTHER" id="PTHR48069">
    <property type="entry name" value="DIHYDROFOLATE REDUCTASE"/>
    <property type="match status" value="1"/>
</dbReference>
<comment type="pathway">
    <text evidence="1 7">Cofactor biosynthesis; tetrahydrofolate biosynthesis; 5,6,7,8-tetrahydrofolate from 7,8-dihydrofolate: step 1/1.</text>
</comment>
<comment type="catalytic activity">
    <reaction evidence="7">
        <text>(6S)-5,6,7,8-tetrahydrofolate + NADP(+) = 7,8-dihydrofolate + NADPH + H(+)</text>
        <dbReference type="Rhea" id="RHEA:15009"/>
        <dbReference type="ChEBI" id="CHEBI:15378"/>
        <dbReference type="ChEBI" id="CHEBI:57451"/>
        <dbReference type="ChEBI" id="CHEBI:57453"/>
        <dbReference type="ChEBI" id="CHEBI:57783"/>
        <dbReference type="ChEBI" id="CHEBI:58349"/>
        <dbReference type="EC" id="1.5.1.3"/>
    </reaction>
</comment>
<evidence type="ECO:0000256" key="3">
    <source>
        <dbReference type="ARBA" id="ARBA00012856"/>
    </source>
</evidence>
<sequence>MKGLSLIVAMDRNGLIGEGNTLPWHIPEDLTFFRETTLNSNVIMGRSTYESIGKALPNRNNIVLTTQLDYYAPECAVATNPDDVLDLVASSDCKSFVIGGAQVYKLFIPYANSLYITHIDGEFEGDTYFPSTSYEEWIVENIEIVKAAEYNLIIKKYIRNI</sequence>
<keyword evidence="6 7" id="KW-0560">Oxidoreductase</keyword>
<comment type="caution">
    <text evidence="10">The sequence shown here is derived from an EMBL/GenBank/DDBJ whole genome shotgun (WGS) entry which is preliminary data.</text>
</comment>
<dbReference type="EC" id="1.5.1.3" evidence="3 7"/>
<dbReference type="SUPFAM" id="SSF53597">
    <property type="entry name" value="Dihydrofolate reductase-like"/>
    <property type="match status" value="1"/>
</dbReference>
<dbReference type="PANTHER" id="PTHR48069:SF3">
    <property type="entry name" value="DIHYDROFOLATE REDUCTASE"/>
    <property type="match status" value="1"/>
</dbReference>
<evidence type="ECO:0000259" key="9">
    <source>
        <dbReference type="PROSITE" id="PS51330"/>
    </source>
</evidence>